<dbReference type="Proteomes" id="UP000468766">
    <property type="component" value="Unassembled WGS sequence"/>
</dbReference>
<reference evidence="3 4" key="1">
    <citation type="submission" date="2019-10" db="EMBL/GenBank/DDBJ databases">
        <title>Whole-genome sequence of the extremophile Heliorestis acidaminivorans DSM 24790.</title>
        <authorList>
            <person name="Kyndt J.A."/>
            <person name="Meyer T.E."/>
        </authorList>
    </citation>
    <scope>NUCLEOTIDE SEQUENCE [LARGE SCALE GENOMIC DNA]</scope>
    <source>
        <strain evidence="3 4">DSM 24790</strain>
    </source>
</reference>
<dbReference type="PANTHER" id="PTHR42932">
    <property type="entry name" value="GENERAL STRESS PROTEIN 20U"/>
    <property type="match status" value="1"/>
</dbReference>
<sequence>MGNTPQDLQKLMTNMGNFQGRFNLDKSGFNSAMPGHSTNHSMIFRQQPRTVKQIGSGIGLPYETRLEMALMLDDHQCALTVALHQYNKHHWLTEGAEAFHSLHHLLDEHIDKTQKHIDMVGERVARLGGVPTAHPITQHELSYIKHEVEGRYSIRDFLRNDLEHELKMQAMLRTTIDRAHQLKDFGTVEVLEEVLRDREDLGYHLYSTLEDDSLVRGMTHITDGQYDRAGDRPMDPHSKLQ</sequence>
<evidence type="ECO:0000256" key="1">
    <source>
        <dbReference type="ARBA" id="ARBA00009497"/>
    </source>
</evidence>
<comment type="caution">
    <text evidence="3">The sequence shown here is derived from an EMBL/GenBank/DDBJ whole genome shotgun (WGS) entry which is preliminary data.</text>
</comment>
<dbReference type="AlphaFoldDB" id="A0A6I0F3J2"/>
<dbReference type="Pfam" id="PF00210">
    <property type="entry name" value="Ferritin"/>
    <property type="match status" value="1"/>
</dbReference>
<gene>
    <name evidence="3" type="ORF">F9B85_03320</name>
</gene>
<comment type="similarity">
    <text evidence="1">Belongs to the Dps family.</text>
</comment>
<dbReference type="InterPro" id="IPR009078">
    <property type="entry name" value="Ferritin-like_SF"/>
</dbReference>
<keyword evidence="4" id="KW-1185">Reference proteome</keyword>
<feature type="domain" description="Ferritin/DPS" evidence="2">
    <location>
        <begin position="72"/>
        <end position="212"/>
    </location>
</feature>
<evidence type="ECO:0000313" key="3">
    <source>
        <dbReference type="EMBL" id="KAB2953943.1"/>
    </source>
</evidence>
<accession>A0A6I0F3J2</accession>
<dbReference type="PROSITE" id="PS00819">
    <property type="entry name" value="DPS_2"/>
    <property type="match status" value="1"/>
</dbReference>
<dbReference type="EMBL" id="WBXO01000002">
    <property type="protein sequence ID" value="KAB2953943.1"/>
    <property type="molecule type" value="Genomic_DNA"/>
</dbReference>
<dbReference type="InterPro" id="IPR008331">
    <property type="entry name" value="Ferritin_DPS_dom"/>
</dbReference>
<evidence type="ECO:0000313" key="4">
    <source>
        <dbReference type="Proteomes" id="UP000468766"/>
    </source>
</evidence>
<organism evidence="3 4">
    <name type="scientific">Heliorestis acidaminivorans</name>
    <dbReference type="NCBI Taxonomy" id="553427"/>
    <lineage>
        <taxon>Bacteria</taxon>
        <taxon>Bacillati</taxon>
        <taxon>Bacillota</taxon>
        <taxon>Clostridia</taxon>
        <taxon>Eubacteriales</taxon>
        <taxon>Heliobacteriaceae</taxon>
        <taxon>Heliorestis</taxon>
    </lineage>
</organism>
<dbReference type="GO" id="GO:0008199">
    <property type="term" value="F:ferric iron binding"/>
    <property type="evidence" value="ECO:0007669"/>
    <property type="project" value="InterPro"/>
</dbReference>
<dbReference type="InterPro" id="IPR023188">
    <property type="entry name" value="DPS_DNA-bd_CS"/>
</dbReference>
<dbReference type="PANTHER" id="PTHR42932:SF1">
    <property type="entry name" value="GENERAL STRESS PROTEIN 20U"/>
    <property type="match status" value="1"/>
</dbReference>
<dbReference type="OrthoDB" id="9797023at2"/>
<name>A0A6I0F3J2_9FIRM</name>
<proteinExistence type="inferred from homology"/>
<protein>
    <submittedName>
        <fullName evidence="3">Ferritin Dps family protein</fullName>
    </submittedName>
</protein>
<dbReference type="InterPro" id="IPR012347">
    <property type="entry name" value="Ferritin-like"/>
</dbReference>
<dbReference type="InterPro" id="IPR002177">
    <property type="entry name" value="DPS_DNA-bd"/>
</dbReference>
<dbReference type="Gene3D" id="1.20.1260.10">
    <property type="match status" value="1"/>
</dbReference>
<evidence type="ECO:0000259" key="2">
    <source>
        <dbReference type="Pfam" id="PF00210"/>
    </source>
</evidence>
<dbReference type="SUPFAM" id="SSF47240">
    <property type="entry name" value="Ferritin-like"/>
    <property type="match status" value="1"/>
</dbReference>
<dbReference type="GO" id="GO:0016722">
    <property type="term" value="F:oxidoreductase activity, acting on metal ions"/>
    <property type="evidence" value="ECO:0007669"/>
    <property type="project" value="InterPro"/>
</dbReference>